<organism evidence="8 9">
    <name type="scientific">Allokutzneria oryzae</name>
    <dbReference type="NCBI Taxonomy" id="1378989"/>
    <lineage>
        <taxon>Bacteria</taxon>
        <taxon>Bacillati</taxon>
        <taxon>Actinomycetota</taxon>
        <taxon>Actinomycetes</taxon>
        <taxon>Pseudonocardiales</taxon>
        <taxon>Pseudonocardiaceae</taxon>
        <taxon>Allokutzneria</taxon>
    </lineage>
</organism>
<dbReference type="Pfam" id="PF02653">
    <property type="entry name" value="BPD_transp_2"/>
    <property type="match status" value="1"/>
</dbReference>
<dbReference type="PANTHER" id="PTHR47089:SF1">
    <property type="entry name" value="GUANOSINE ABC TRANSPORTER PERMEASE PROTEIN NUPP"/>
    <property type="match status" value="1"/>
</dbReference>
<name>A0ABV5ZW76_9PSEU</name>
<keyword evidence="3 7" id="KW-0812">Transmembrane</keyword>
<dbReference type="Proteomes" id="UP001589693">
    <property type="component" value="Unassembled WGS sequence"/>
</dbReference>
<evidence type="ECO:0000256" key="6">
    <source>
        <dbReference type="SAM" id="MobiDB-lite"/>
    </source>
</evidence>
<comment type="subcellular location">
    <subcellularLocation>
        <location evidence="1">Cell membrane</location>
        <topology evidence="1">Multi-pass membrane protein</topology>
    </subcellularLocation>
</comment>
<evidence type="ECO:0000256" key="4">
    <source>
        <dbReference type="ARBA" id="ARBA00022989"/>
    </source>
</evidence>
<feature type="region of interest" description="Disordered" evidence="6">
    <location>
        <begin position="351"/>
        <end position="370"/>
    </location>
</feature>
<evidence type="ECO:0000313" key="9">
    <source>
        <dbReference type="Proteomes" id="UP001589693"/>
    </source>
</evidence>
<evidence type="ECO:0000256" key="2">
    <source>
        <dbReference type="ARBA" id="ARBA00022475"/>
    </source>
</evidence>
<feature type="transmembrane region" description="Helical" evidence="7">
    <location>
        <begin position="85"/>
        <end position="103"/>
    </location>
</feature>
<evidence type="ECO:0000256" key="1">
    <source>
        <dbReference type="ARBA" id="ARBA00004651"/>
    </source>
</evidence>
<dbReference type="PANTHER" id="PTHR47089">
    <property type="entry name" value="ABC TRANSPORTER, PERMEASE PROTEIN"/>
    <property type="match status" value="1"/>
</dbReference>
<accession>A0ABV5ZW76</accession>
<dbReference type="RefSeq" id="WP_377851870.1">
    <property type="nucleotide sequence ID" value="NZ_JBHLZU010000010.1"/>
</dbReference>
<dbReference type="EMBL" id="JBHLZU010000010">
    <property type="protein sequence ID" value="MFB9904665.1"/>
    <property type="molecule type" value="Genomic_DNA"/>
</dbReference>
<evidence type="ECO:0000256" key="5">
    <source>
        <dbReference type="ARBA" id="ARBA00023136"/>
    </source>
</evidence>
<evidence type="ECO:0000256" key="3">
    <source>
        <dbReference type="ARBA" id="ARBA00022692"/>
    </source>
</evidence>
<evidence type="ECO:0000256" key="7">
    <source>
        <dbReference type="SAM" id="Phobius"/>
    </source>
</evidence>
<reference evidence="8 9" key="1">
    <citation type="submission" date="2024-09" db="EMBL/GenBank/DDBJ databases">
        <authorList>
            <person name="Sun Q."/>
            <person name="Mori K."/>
        </authorList>
    </citation>
    <scope>NUCLEOTIDE SEQUENCE [LARGE SCALE GENOMIC DNA]</scope>
    <source>
        <strain evidence="8 9">TBRC 7907</strain>
    </source>
</reference>
<dbReference type="CDD" id="cd06580">
    <property type="entry name" value="TM_PBP1_transp_TpRbsC_like"/>
    <property type="match status" value="1"/>
</dbReference>
<sequence>MKLNLRSVVLPPVLAVAFAALLCGLALLLSGANPLQAFGAMVAQVGEGTTAVDIVNSSATYYLIALAVAVGFQMKLFNIGVEGQYRIAAVTAMIVGGSISLPAGLHSLVIILVAVVAGALYAAIPALLKAYRGVSEVISTIMLNAISLGIVAFLIKPDVFGVLRSNSLSTAELPESAWVPGISLGAAGTVFGLGLLSVLAGVGYWVLMNRTRFGFELRASGESATAATAGGVNAKRMIIAAMLLSGAVAGLTALPELLGRDHTFTQNFPQGYGFSGIAIALLGRNHAVGIAFGALLWAFLDKSALALDNIGVPKEIVTIMQGAIVLSVVVAYEIVRRVQLAAEQRRVGQQLGTTNGEDKQPATTAGGGAA</sequence>
<evidence type="ECO:0000313" key="8">
    <source>
        <dbReference type="EMBL" id="MFB9904665.1"/>
    </source>
</evidence>
<comment type="caution">
    <text evidence="8">The sequence shown here is derived from an EMBL/GenBank/DDBJ whole genome shotgun (WGS) entry which is preliminary data.</text>
</comment>
<proteinExistence type="predicted"/>
<keyword evidence="9" id="KW-1185">Reference proteome</keyword>
<feature type="transmembrane region" description="Helical" evidence="7">
    <location>
        <begin position="177"/>
        <end position="207"/>
    </location>
</feature>
<protein>
    <submittedName>
        <fullName evidence="8">ABC transporter permease</fullName>
    </submittedName>
</protein>
<gene>
    <name evidence="8" type="ORF">ACFFQA_12055</name>
</gene>
<feature type="transmembrane region" description="Helical" evidence="7">
    <location>
        <begin position="237"/>
        <end position="254"/>
    </location>
</feature>
<keyword evidence="5 7" id="KW-0472">Membrane</keyword>
<feature type="transmembrane region" description="Helical" evidence="7">
    <location>
        <begin position="274"/>
        <end position="300"/>
    </location>
</feature>
<dbReference type="InterPro" id="IPR001851">
    <property type="entry name" value="ABC_transp_permease"/>
</dbReference>
<keyword evidence="4 7" id="KW-1133">Transmembrane helix</keyword>
<keyword evidence="2" id="KW-1003">Cell membrane</keyword>
<feature type="transmembrane region" description="Helical" evidence="7">
    <location>
        <begin position="137"/>
        <end position="157"/>
    </location>
</feature>
<feature type="transmembrane region" description="Helical" evidence="7">
    <location>
        <begin position="109"/>
        <end position="128"/>
    </location>
</feature>